<evidence type="ECO:0000256" key="4">
    <source>
        <dbReference type="ARBA" id="ARBA00023136"/>
    </source>
</evidence>
<keyword evidence="3 5" id="KW-1133">Transmembrane helix</keyword>
<comment type="subcellular location">
    <subcellularLocation>
        <location evidence="1">Membrane</location>
        <topology evidence="1">Multi-pass membrane protein</topology>
    </subcellularLocation>
</comment>
<dbReference type="Proteomes" id="UP000199672">
    <property type="component" value="Unassembled WGS sequence"/>
</dbReference>
<feature type="transmembrane region" description="Helical" evidence="5">
    <location>
        <begin position="143"/>
        <end position="161"/>
    </location>
</feature>
<evidence type="ECO:0000256" key="3">
    <source>
        <dbReference type="ARBA" id="ARBA00022989"/>
    </source>
</evidence>
<dbReference type="STRING" id="739143.SAMN05216297_10736"/>
<reference evidence="7" key="1">
    <citation type="submission" date="2016-10" db="EMBL/GenBank/DDBJ databases">
        <authorList>
            <person name="Varghese N."/>
            <person name="Submissions S."/>
        </authorList>
    </citation>
    <scope>NUCLEOTIDE SEQUENCE [LARGE SCALE GENOMIC DNA]</scope>
    <source>
        <strain evidence="7">CGMCC 1.10370</strain>
    </source>
</reference>
<dbReference type="PANTHER" id="PTHR37306:SF1">
    <property type="entry name" value="COLICIN V PRODUCTION PROTEIN"/>
    <property type="match status" value="1"/>
</dbReference>
<dbReference type="Pfam" id="PF02674">
    <property type="entry name" value="Colicin_V"/>
    <property type="match status" value="1"/>
</dbReference>
<gene>
    <name evidence="6" type="ORF">SAMN05216297_10736</name>
</gene>
<proteinExistence type="predicted"/>
<evidence type="ECO:0000256" key="2">
    <source>
        <dbReference type="ARBA" id="ARBA00022692"/>
    </source>
</evidence>
<feature type="transmembrane region" description="Helical" evidence="5">
    <location>
        <begin position="63"/>
        <end position="81"/>
    </location>
</feature>
<dbReference type="GO" id="GO:0016020">
    <property type="term" value="C:membrane"/>
    <property type="evidence" value="ECO:0007669"/>
    <property type="project" value="UniProtKB-SubCell"/>
</dbReference>
<organism evidence="6 7">
    <name type="scientific">Flavobacterium phragmitis</name>
    <dbReference type="NCBI Taxonomy" id="739143"/>
    <lineage>
        <taxon>Bacteria</taxon>
        <taxon>Pseudomonadati</taxon>
        <taxon>Bacteroidota</taxon>
        <taxon>Flavobacteriia</taxon>
        <taxon>Flavobacteriales</taxon>
        <taxon>Flavobacteriaceae</taxon>
        <taxon>Flavobacterium</taxon>
    </lineage>
</organism>
<sequence length="220" mass="25121">MCFLSVYVYHYLQPLNLCNSVTLNLKKPIFAPHLTQNPNMSFFDIIVAALLGYSLYKGIKNGLFVEVASFISLLLGIYLAIKFSSLMTGMISKHVSWNPTNIQITAFILTFILVVIGVYFLAKILTGIADFAMLGWMNKLGGGFFRVLKTILILSIFIALFEKINFNNTFAKKETLDHSIFYNPVKKVAAFVYPSIEKWYETFKKEHSEKPEEEKEQTDK</sequence>
<protein>
    <submittedName>
        <fullName evidence="6">Membrane protein required for colicin V production</fullName>
    </submittedName>
</protein>
<dbReference type="InterPro" id="IPR003825">
    <property type="entry name" value="Colicin-V_CvpA"/>
</dbReference>
<evidence type="ECO:0000313" key="7">
    <source>
        <dbReference type="Proteomes" id="UP000199672"/>
    </source>
</evidence>
<evidence type="ECO:0000256" key="5">
    <source>
        <dbReference type="SAM" id="Phobius"/>
    </source>
</evidence>
<dbReference type="AlphaFoldDB" id="A0A1I1RW57"/>
<accession>A0A1I1RW57</accession>
<feature type="transmembrane region" description="Helical" evidence="5">
    <location>
        <begin position="101"/>
        <end position="122"/>
    </location>
</feature>
<dbReference type="EMBL" id="FOMH01000007">
    <property type="protein sequence ID" value="SFD34890.1"/>
    <property type="molecule type" value="Genomic_DNA"/>
</dbReference>
<dbReference type="GO" id="GO:0009403">
    <property type="term" value="P:toxin biosynthetic process"/>
    <property type="evidence" value="ECO:0007669"/>
    <property type="project" value="InterPro"/>
</dbReference>
<keyword evidence="4 5" id="KW-0472">Membrane</keyword>
<keyword evidence="2 5" id="KW-0812">Transmembrane</keyword>
<name>A0A1I1RW57_9FLAO</name>
<dbReference type="PANTHER" id="PTHR37306">
    <property type="entry name" value="COLICIN V PRODUCTION PROTEIN"/>
    <property type="match status" value="1"/>
</dbReference>
<keyword evidence="7" id="KW-1185">Reference proteome</keyword>
<evidence type="ECO:0000313" key="6">
    <source>
        <dbReference type="EMBL" id="SFD34890.1"/>
    </source>
</evidence>
<evidence type="ECO:0000256" key="1">
    <source>
        <dbReference type="ARBA" id="ARBA00004141"/>
    </source>
</evidence>